<feature type="region of interest" description="Disordered" evidence="1">
    <location>
        <begin position="71"/>
        <end position="98"/>
    </location>
</feature>
<protein>
    <submittedName>
        <fullName evidence="3">SPK domain-containing protein</fullName>
    </submittedName>
</protein>
<evidence type="ECO:0000313" key="3">
    <source>
        <dbReference type="WBParaSite" id="Csp11.Scaffold629.g10454.t1"/>
    </source>
</evidence>
<evidence type="ECO:0000256" key="1">
    <source>
        <dbReference type="SAM" id="MobiDB-lite"/>
    </source>
</evidence>
<accession>A0A1I7TPD8</accession>
<keyword evidence="2" id="KW-1185">Reference proteome</keyword>
<reference evidence="3" key="1">
    <citation type="submission" date="2016-11" db="UniProtKB">
        <authorList>
            <consortium name="WormBaseParasite"/>
        </authorList>
    </citation>
    <scope>IDENTIFICATION</scope>
</reference>
<feature type="compositionally biased region" description="Basic and acidic residues" evidence="1">
    <location>
        <begin position="73"/>
        <end position="82"/>
    </location>
</feature>
<sequence length="167" mass="19236">MSSNIYTKMAKWIVDNRWDIVEPIPFATLYNDFKRSQKCNNQLMTVQQGLRNEGTLELEANRRITLFRTNDGSFERKGEPLTRRGRPRNQEEMTAEDTVVDTTLVDVKPDTVKPPVKQEIIEPKVNREIVEPTVIKADSSQIDAFLSQSQMSPTVHDGRSIWSVKKE</sequence>
<name>A0A1I7TPD8_9PELO</name>
<evidence type="ECO:0000313" key="2">
    <source>
        <dbReference type="Proteomes" id="UP000095282"/>
    </source>
</evidence>
<dbReference type="Proteomes" id="UP000095282">
    <property type="component" value="Unplaced"/>
</dbReference>
<dbReference type="AlphaFoldDB" id="A0A1I7TPD8"/>
<dbReference type="WBParaSite" id="Csp11.Scaffold629.g10454.t1">
    <property type="protein sequence ID" value="Csp11.Scaffold629.g10454.t1"/>
    <property type="gene ID" value="Csp11.Scaffold629.g10454"/>
</dbReference>
<organism evidence="2 3">
    <name type="scientific">Caenorhabditis tropicalis</name>
    <dbReference type="NCBI Taxonomy" id="1561998"/>
    <lineage>
        <taxon>Eukaryota</taxon>
        <taxon>Metazoa</taxon>
        <taxon>Ecdysozoa</taxon>
        <taxon>Nematoda</taxon>
        <taxon>Chromadorea</taxon>
        <taxon>Rhabditida</taxon>
        <taxon>Rhabditina</taxon>
        <taxon>Rhabditomorpha</taxon>
        <taxon>Rhabditoidea</taxon>
        <taxon>Rhabditidae</taxon>
        <taxon>Peloderinae</taxon>
        <taxon>Caenorhabditis</taxon>
    </lineage>
</organism>
<proteinExistence type="predicted"/>